<dbReference type="InterPro" id="IPR001296">
    <property type="entry name" value="Glyco_trans_1"/>
</dbReference>
<dbReference type="Proteomes" id="UP000358010">
    <property type="component" value="Unassembled WGS sequence"/>
</dbReference>
<gene>
    <name evidence="2" type="primary">wbdH</name>
    <name evidence="2" type="ORF">NCTC10974_02227</name>
</gene>
<evidence type="ECO:0000259" key="1">
    <source>
        <dbReference type="Pfam" id="PF00534"/>
    </source>
</evidence>
<keyword evidence="2" id="KW-0808">Transferase</keyword>
<evidence type="ECO:0000313" key="3">
    <source>
        <dbReference type="Proteomes" id="UP000358010"/>
    </source>
</evidence>
<dbReference type="Gene3D" id="3.40.50.2000">
    <property type="entry name" value="Glycogen Phosphorylase B"/>
    <property type="match status" value="2"/>
</dbReference>
<name>A0A485JCS7_ECOLX</name>
<organism evidence="2 3">
    <name type="scientific">Escherichia coli</name>
    <dbReference type="NCBI Taxonomy" id="562"/>
    <lineage>
        <taxon>Bacteria</taxon>
        <taxon>Pseudomonadati</taxon>
        <taxon>Pseudomonadota</taxon>
        <taxon>Gammaproteobacteria</taxon>
        <taxon>Enterobacterales</taxon>
        <taxon>Enterobacteriaceae</taxon>
        <taxon>Escherichia</taxon>
    </lineage>
</organism>
<protein>
    <submittedName>
        <fullName evidence="2">Putative glycosyl transferase</fullName>
    </submittedName>
</protein>
<dbReference type="SUPFAM" id="SSF53756">
    <property type="entry name" value="UDP-Glycosyltransferase/glycogen phosphorylase"/>
    <property type="match status" value="1"/>
</dbReference>
<dbReference type="AlphaFoldDB" id="A0A485JCS7"/>
<dbReference type="GO" id="GO:0016757">
    <property type="term" value="F:glycosyltransferase activity"/>
    <property type="evidence" value="ECO:0007669"/>
    <property type="project" value="InterPro"/>
</dbReference>
<dbReference type="EMBL" id="CAADJZ010000001">
    <property type="protein sequence ID" value="VFT68729.1"/>
    <property type="molecule type" value="Genomic_DNA"/>
</dbReference>
<reference evidence="2 3" key="1">
    <citation type="submission" date="2019-03" db="EMBL/GenBank/DDBJ databases">
        <authorList>
            <consortium name="Pathogen Informatics"/>
        </authorList>
    </citation>
    <scope>NUCLEOTIDE SEQUENCE [LARGE SCALE GENOMIC DNA]</scope>
    <source>
        <strain evidence="2 3">NCTC10974</strain>
    </source>
</reference>
<accession>A0A485JCS7</accession>
<dbReference type="Pfam" id="PF00534">
    <property type="entry name" value="Glycos_transf_1"/>
    <property type="match status" value="1"/>
</dbReference>
<feature type="domain" description="Glycosyl transferase family 1" evidence="1">
    <location>
        <begin position="2"/>
        <end position="58"/>
    </location>
</feature>
<proteinExistence type="predicted"/>
<evidence type="ECO:0000313" key="2">
    <source>
        <dbReference type="EMBL" id="VFT68729.1"/>
    </source>
</evidence>
<sequence length="83" mass="9384">MGKPIVTTNNVGCRETVDDGINGFLCIPRSSESLIEKLDLIINMSHEQRVEMGLASRKKIECEFNEEIVIKKYLDAIVQCLEN</sequence>